<name>A0ABZ3F3C8_9FIRM</name>
<evidence type="ECO:0000256" key="7">
    <source>
        <dbReference type="ARBA" id="ARBA00022795"/>
    </source>
</evidence>
<keyword evidence="10" id="KW-1006">Bacterial flagellum protein export</keyword>
<dbReference type="Proteomes" id="UP001451571">
    <property type="component" value="Chromosome"/>
</dbReference>
<evidence type="ECO:0000256" key="3">
    <source>
        <dbReference type="ARBA" id="ARBA00020392"/>
    </source>
</evidence>
<dbReference type="NCBIfam" id="TIGR02473">
    <property type="entry name" value="flagell_FliJ"/>
    <property type="match status" value="1"/>
</dbReference>
<keyword evidence="4" id="KW-0813">Transport</keyword>
<evidence type="ECO:0000256" key="5">
    <source>
        <dbReference type="ARBA" id="ARBA00022475"/>
    </source>
</evidence>
<dbReference type="RefSeq" id="WP_342759665.1">
    <property type="nucleotide sequence ID" value="NZ_CP146256.1"/>
</dbReference>
<evidence type="ECO:0000313" key="14">
    <source>
        <dbReference type="Proteomes" id="UP001451571"/>
    </source>
</evidence>
<evidence type="ECO:0000313" key="13">
    <source>
        <dbReference type="EMBL" id="XAH76093.1"/>
    </source>
</evidence>
<keyword evidence="7" id="KW-1005">Bacterial flagellum biogenesis</keyword>
<keyword evidence="14" id="KW-1185">Reference proteome</keyword>
<comment type="similarity">
    <text evidence="2">Belongs to the FliJ family.</text>
</comment>
<feature type="coiled-coil region" evidence="11">
    <location>
        <begin position="19"/>
        <end position="115"/>
    </location>
</feature>
<accession>A0ABZ3F3C8</accession>
<gene>
    <name evidence="13" type="primary">fliJ</name>
    <name evidence="13" type="ORF">V6984_10150</name>
</gene>
<keyword evidence="5" id="KW-1003">Cell membrane</keyword>
<evidence type="ECO:0000256" key="12">
    <source>
        <dbReference type="SAM" id="MobiDB-lite"/>
    </source>
</evidence>
<keyword evidence="9" id="KW-0472">Membrane</keyword>
<protein>
    <recommendedName>
        <fullName evidence="3">Flagellar FliJ protein</fullName>
    </recommendedName>
</protein>
<keyword evidence="13" id="KW-0969">Cilium</keyword>
<dbReference type="InterPro" id="IPR053716">
    <property type="entry name" value="Flag_assembly_chemotaxis_eff"/>
</dbReference>
<reference evidence="13 14" key="1">
    <citation type="submission" date="2024-02" db="EMBL/GenBank/DDBJ databases">
        <title>Bacterial strain from lacustrine sediment.</title>
        <authorList>
            <person name="Petit C."/>
            <person name="Fadhlaoui K."/>
        </authorList>
    </citation>
    <scope>NUCLEOTIDE SEQUENCE [LARGE SCALE GENOMIC DNA]</scope>
    <source>
        <strain evidence="13 14">IPX-CK</strain>
    </source>
</reference>
<evidence type="ECO:0000256" key="6">
    <source>
        <dbReference type="ARBA" id="ARBA00022500"/>
    </source>
</evidence>
<keyword evidence="6" id="KW-0145">Chemotaxis</keyword>
<feature type="compositionally biased region" description="Basic and acidic residues" evidence="12">
    <location>
        <begin position="126"/>
        <end position="136"/>
    </location>
</feature>
<feature type="region of interest" description="Disordered" evidence="12">
    <location>
        <begin position="126"/>
        <end position="148"/>
    </location>
</feature>
<dbReference type="EMBL" id="CP146256">
    <property type="protein sequence ID" value="XAH76093.1"/>
    <property type="molecule type" value="Genomic_DNA"/>
</dbReference>
<evidence type="ECO:0000256" key="2">
    <source>
        <dbReference type="ARBA" id="ARBA00010004"/>
    </source>
</evidence>
<keyword evidence="11" id="KW-0175">Coiled coil</keyword>
<evidence type="ECO:0000256" key="4">
    <source>
        <dbReference type="ARBA" id="ARBA00022448"/>
    </source>
</evidence>
<evidence type="ECO:0000256" key="9">
    <source>
        <dbReference type="ARBA" id="ARBA00023136"/>
    </source>
</evidence>
<evidence type="ECO:0000256" key="11">
    <source>
        <dbReference type="SAM" id="Coils"/>
    </source>
</evidence>
<comment type="subcellular location">
    <subcellularLocation>
        <location evidence="1">Cell membrane</location>
        <topology evidence="1">Peripheral membrane protein</topology>
        <orientation evidence="1">Cytoplasmic side</orientation>
    </subcellularLocation>
</comment>
<dbReference type="Gene3D" id="1.10.287.1700">
    <property type="match status" value="1"/>
</dbReference>
<organism evidence="13 14">
    <name type="scientific">Kineothrix sedimenti</name>
    <dbReference type="NCBI Taxonomy" id="3123317"/>
    <lineage>
        <taxon>Bacteria</taxon>
        <taxon>Bacillati</taxon>
        <taxon>Bacillota</taxon>
        <taxon>Clostridia</taxon>
        <taxon>Lachnospirales</taxon>
        <taxon>Lachnospiraceae</taxon>
        <taxon>Kineothrix</taxon>
    </lineage>
</organism>
<keyword evidence="8" id="KW-0653">Protein transport</keyword>
<sequence>MPKFIYRMQSILSLKYKMEEQVKMEFAAARMRLDEEEEKLRRLFERKAYYEEEGRRLREHNLNVQDIMDNKNAILQMNDYIENQKIEVRRAEDELERKRKKLQEIMQERKVQEKLQEKAFEEFIKEENSAESKEVDELTSYTYGRRRR</sequence>
<keyword evidence="13" id="KW-0966">Cell projection</keyword>
<evidence type="ECO:0000256" key="10">
    <source>
        <dbReference type="ARBA" id="ARBA00023225"/>
    </source>
</evidence>
<evidence type="ECO:0000256" key="1">
    <source>
        <dbReference type="ARBA" id="ARBA00004413"/>
    </source>
</evidence>
<dbReference type="Pfam" id="PF02050">
    <property type="entry name" value="FliJ"/>
    <property type="match status" value="1"/>
</dbReference>
<keyword evidence="13" id="KW-0282">Flagellum</keyword>
<proteinExistence type="inferred from homology"/>
<evidence type="ECO:0000256" key="8">
    <source>
        <dbReference type="ARBA" id="ARBA00022927"/>
    </source>
</evidence>
<dbReference type="InterPro" id="IPR012823">
    <property type="entry name" value="Flagell_FliJ"/>
</dbReference>